<evidence type="ECO:0000313" key="3">
    <source>
        <dbReference type="Proteomes" id="UP000800041"/>
    </source>
</evidence>
<dbReference type="PANTHER" id="PTHR31047">
    <property type="entry name" value="MEIOTICALLY UP-REGULATED GENE 157 PROTEIN"/>
    <property type="match status" value="1"/>
</dbReference>
<evidence type="ECO:0000256" key="1">
    <source>
        <dbReference type="SAM" id="SignalP"/>
    </source>
</evidence>
<dbReference type="Pfam" id="PF06824">
    <property type="entry name" value="Glyco_hydro_125"/>
    <property type="match status" value="1"/>
</dbReference>
<dbReference type="AlphaFoldDB" id="A0A6G1H323"/>
<gene>
    <name evidence="2" type="ORF">K402DRAFT_412110</name>
</gene>
<dbReference type="OrthoDB" id="7771656at2759"/>
<keyword evidence="1" id="KW-0732">Signal</keyword>
<keyword evidence="2" id="KW-0378">Hydrolase</keyword>
<reference evidence="2" key="1">
    <citation type="journal article" date="2020" name="Stud. Mycol.">
        <title>101 Dothideomycetes genomes: a test case for predicting lifestyles and emergence of pathogens.</title>
        <authorList>
            <person name="Haridas S."/>
            <person name="Albert R."/>
            <person name="Binder M."/>
            <person name="Bloem J."/>
            <person name="Labutti K."/>
            <person name="Salamov A."/>
            <person name="Andreopoulos B."/>
            <person name="Baker S."/>
            <person name="Barry K."/>
            <person name="Bills G."/>
            <person name="Bluhm B."/>
            <person name="Cannon C."/>
            <person name="Castanera R."/>
            <person name="Culley D."/>
            <person name="Daum C."/>
            <person name="Ezra D."/>
            <person name="Gonzalez J."/>
            <person name="Henrissat B."/>
            <person name="Kuo A."/>
            <person name="Liang C."/>
            <person name="Lipzen A."/>
            <person name="Lutzoni F."/>
            <person name="Magnuson J."/>
            <person name="Mondo S."/>
            <person name="Nolan M."/>
            <person name="Ohm R."/>
            <person name="Pangilinan J."/>
            <person name="Park H.-J."/>
            <person name="Ramirez L."/>
            <person name="Alfaro M."/>
            <person name="Sun H."/>
            <person name="Tritt A."/>
            <person name="Yoshinaga Y."/>
            <person name="Zwiers L.-H."/>
            <person name="Turgeon B."/>
            <person name="Goodwin S."/>
            <person name="Spatafora J."/>
            <person name="Crous P."/>
            <person name="Grigoriev I."/>
        </authorList>
    </citation>
    <scope>NUCLEOTIDE SEQUENCE</scope>
    <source>
        <strain evidence="2">CBS 113979</strain>
    </source>
</reference>
<dbReference type="Gene3D" id="1.50.10.10">
    <property type="match status" value="1"/>
</dbReference>
<accession>A0A6G1H323</accession>
<sequence>MLAYTALPPLLLLLSPLLQTTHAQFCPDYLGVANTTHEPFSTGKYALSSQRPIAACRTFNSSQVEALLARYTTTISDPDLLRLFTNSYPNTLDTAIKWRGVSATNPAEELTFIITGDIDAMWLRDSSNQVQSYLPLLTASNASYSLASLYRGVINLQARYLLTSPYCNSFQPPVESGLPPAENGAASNDVVTPVYSNTSVFECKYELDSLAAFLEVSANYHNATGDTTFFSRFSWSEAVEAILTVAEEMQTPTYGADGAVLKSPYTFTRETTRSTETFANDGLGNPVASGTGLIRSGFRPSDDSTIYQLFVPANMMFSSYLSQCVPIARGIGKADLAERMESLAASVRKGIEEHGVVDTLQHGRVYAFEVDGYGGQTIMDDANIPSLLSAPFLGYVDQADEVYQATRKMVLGSGNPYFMRGPVINAIGGPHQGPGMAWPMAKIVQILTTDDEAEIVGALKEILSSTDRLGLIHESINSFNASDWTRQWFSWANGLFGQMILNLYDRKPEILRMSFQD</sequence>
<dbReference type="EMBL" id="ML977152">
    <property type="protein sequence ID" value="KAF1987457.1"/>
    <property type="molecule type" value="Genomic_DNA"/>
</dbReference>
<organism evidence="2 3">
    <name type="scientific">Aulographum hederae CBS 113979</name>
    <dbReference type="NCBI Taxonomy" id="1176131"/>
    <lineage>
        <taxon>Eukaryota</taxon>
        <taxon>Fungi</taxon>
        <taxon>Dikarya</taxon>
        <taxon>Ascomycota</taxon>
        <taxon>Pezizomycotina</taxon>
        <taxon>Dothideomycetes</taxon>
        <taxon>Pleosporomycetidae</taxon>
        <taxon>Aulographales</taxon>
        <taxon>Aulographaceae</taxon>
    </lineage>
</organism>
<dbReference type="PIRSF" id="PIRSF028846">
    <property type="entry name" value="UCP028846"/>
    <property type="match status" value="1"/>
</dbReference>
<protein>
    <submittedName>
        <fullName evidence="2">Glycoside hydrolase family 125 protein</fullName>
    </submittedName>
</protein>
<dbReference type="InterPro" id="IPR012341">
    <property type="entry name" value="6hp_glycosidase-like_sf"/>
</dbReference>
<dbReference type="SUPFAM" id="SSF48208">
    <property type="entry name" value="Six-hairpin glycosidases"/>
    <property type="match status" value="1"/>
</dbReference>
<dbReference type="Proteomes" id="UP000800041">
    <property type="component" value="Unassembled WGS sequence"/>
</dbReference>
<dbReference type="InterPro" id="IPR008928">
    <property type="entry name" value="6-hairpin_glycosidase_sf"/>
</dbReference>
<name>A0A6G1H323_9PEZI</name>
<proteinExistence type="predicted"/>
<dbReference type="GO" id="GO:0016787">
    <property type="term" value="F:hydrolase activity"/>
    <property type="evidence" value="ECO:0007669"/>
    <property type="project" value="UniProtKB-KW"/>
</dbReference>
<keyword evidence="3" id="KW-1185">Reference proteome</keyword>
<dbReference type="GO" id="GO:0005975">
    <property type="term" value="P:carbohydrate metabolic process"/>
    <property type="evidence" value="ECO:0007669"/>
    <property type="project" value="InterPro"/>
</dbReference>
<evidence type="ECO:0000313" key="2">
    <source>
        <dbReference type="EMBL" id="KAF1987457.1"/>
    </source>
</evidence>
<dbReference type="InterPro" id="IPR008313">
    <property type="entry name" value="GH125"/>
</dbReference>
<dbReference type="PANTHER" id="PTHR31047:SF1">
    <property type="entry name" value="DUF1237 DOMAIN-CONTAINING PROTEIN"/>
    <property type="match status" value="1"/>
</dbReference>
<dbReference type="SMART" id="SM01149">
    <property type="entry name" value="DUF1237"/>
    <property type="match status" value="1"/>
</dbReference>
<feature type="chain" id="PRO_5026107027" evidence="1">
    <location>
        <begin position="24"/>
        <end position="517"/>
    </location>
</feature>
<feature type="signal peptide" evidence="1">
    <location>
        <begin position="1"/>
        <end position="23"/>
    </location>
</feature>